<dbReference type="Proteomes" id="UP000015105">
    <property type="component" value="Chromosome 3D"/>
</dbReference>
<evidence type="ECO:0000313" key="3">
    <source>
        <dbReference type="EnsemblPlants" id="AET3Gv20473900.1"/>
    </source>
</evidence>
<dbReference type="Pfam" id="PF17919">
    <property type="entry name" value="RT_RNaseH_2"/>
    <property type="match status" value="1"/>
</dbReference>
<dbReference type="Gene3D" id="3.30.70.270">
    <property type="match status" value="2"/>
</dbReference>
<dbReference type="AlphaFoldDB" id="A0A453EUZ4"/>
<proteinExistence type="predicted"/>
<evidence type="ECO:0000259" key="2">
    <source>
        <dbReference type="PROSITE" id="PS50878"/>
    </source>
</evidence>
<dbReference type="InterPro" id="IPR043128">
    <property type="entry name" value="Rev_trsase/Diguanyl_cyclase"/>
</dbReference>
<reference evidence="3" key="3">
    <citation type="journal article" date="2017" name="Nature">
        <title>Genome sequence of the progenitor of the wheat D genome Aegilops tauschii.</title>
        <authorList>
            <person name="Luo M.C."/>
            <person name="Gu Y.Q."/>
            <person name="Puiu D."/>
            <person name="Wang H."/>
            <person name="Twardziok S.O."/>
            <person name="Deal K.R."/>
            <person name="Huo N."/>
            <person name="Zhu T."/>
            <person name="Wang L."/>
            <person name="Wang Y."/>
            <person name="McGuire P.E."/>
            <person name="Liu S."/>
            <person name="Long H."/>
            <person name="Ramasamy R.K."/>
            <person name="Rodriguez J.C."/>
            <person name="Van S.L."/>
            <person name="Yuan L."/>
            <person name="Wang Z."/>
            <person name="Xia Z."/>
            <person name="Xiao L."/>
            <person name="Anderson O.D."/>
            <person name="Ouyang S."/>
            <person name="Liang Y."/>
            <person name="Zimin A.V."/>
            <person name="Pertea G."/>
            <person name="Qi P."/>
            <person name="Bennetzen J.L."/>
            <person name="Dai X."/>
            <person name="Dawson M.W."/>
            <person name="Muller H.G."/>
            <person name="Kugler K."/>
            <person name="Rivarola-Duarte L."/>
            <person name="Spannagl M."/>
            <person name="Mayer K.F.X."/>
            <person name="Lu F.H."/>
            <person name="Bevan M.W."/>
            <person name="Leroy P."/>
            <person name="Li P."/>
            <person name="You F.M."/>
            <person name="Sun Q."/>
            <person name="Liu Z."/>
            <person name="Lyons E."/>
            <person name="Wicker T."/>
            <person name="Salzberg S.L."/>
            <person name="Devos K.M."/>
            <person name="Dvorak J."/>
        </authorList>
    </citation>
    <scope>NUCLEOTIDE SEQUENCE [LARGE SCALE GENOMIC DNA]</scope>
    <source>
        <strain evidence="3">cv. AL8/78</strain>
    </source>
</reference>
<dbReference type="InterPro" id="IPR041577">
    <property type="entry name" value="RT_RNaseH_2"/>
</dbReference>
<dbReference type="Pfam" id="PF00078">
    <property type="entry name" value="RVT_1"/>
    <property type="match status" value="1"/>
</dbReference>
<dbReference type="PROSITE" id="PS50878">
    <property type="entry name" value="RT_POL"/>
    <property type="match status" value="1"/>
</dbReference>
<reference evidence="3" key="4">
    <citation type="submission" date="2019-03" db="UniProtKB">
        <authorList>
            <consortium name="EnsemblPlants"/>
        </authorList>
    </citation>
    <scope>IDENTIFICATION</scope>
</reference>
<dbReference type="PANTHER" id="PTHR37984">
    <property type="entry name" value="PROTEIN CBG26694"/>
    <property type="match status" value="1"/>
</dbReference>
<reference evidence="4" key="2">
    <citation type="journal article" date="2017" name="Nat. Plants">
        <title>The Aegilops tauschii genome reveals multiple impacts of transposons.</title>
        <authorList>
            <person name="Zhao G."/>
            <person name="Zou C."/>
            <person name="Li K."/>
            <person name="Wang K."/>
            <person name="Li T."/>
            <person name="Gao L."/>
            <person name="Zhang X."/>
            <person name="Wang H."/>
            <person name="Yang Z."/>
            <person name="Liu X."/>
            <person name="Jiang W."/>
            <person name="Mao L."/>
            <person name="Kong X."/>
            <person name="Jiao Y."/>
            <person name="Jia J."/>
        </authorList>
    </citation>
    <scope>NUCLEOTIDE SEQUENCE [LARGE SCALE GENOMIC DNA]</scope>
    <source>
        <strain evidence="4">cv. AL8/78</strain>
    </source>
</reference>
<dbReference type="EnsemblPlants" id="AET3Gv20473900.1">
    <property type="protein sequence ID" value="AET3Gv20473900.1"/>
    <property type="gene ID" value="AET3Gv20473900"/>
</dbReference>
<organism evidence="3 4">
    <name type="scientific">Aegilops tauschii subsp. strangulata</name>
    <name type="common">Goatgrass</name>
    <dbReference type="NCBI Taxonomy" id="200361"/>
    <lineage>
        <taxon>Eukaryota</taxon>
        <taxon>Viridiplantae</taxon>
        <taxon>Streptophyta</taxon>
        <taxon>Embryophyta</taxon>
        <taxon>Tracheophyta</taxon>
        <taxon>Spermatophyta</taxon>
        <taxon>Magnoliopsida</taxon>
        <taxon>Liliopsida</taxon>
        <taxon>Poales</taxon>
        <taxon>Poaceae</taxon>
        <taxon>BOP clade</taxon>
        <taxon>Pooideae</taxon>
        <taxon>Triticodae</taxon>
        <taxon>Triticeae</taxon>
        <taxon>Triticinae</taxon>
        <taxon>Aegilops</taxon>
    </lineage>
</organism>
<reference evidence="3" key="5">
    <citation type="journal article" date="2021" name="G3 (Bethesda)">
        <title>Aegilops tauschii genome assembly Aet v5.0 features greater sequence contiguity and improved annotation.</title>
        <authorList>
            <person name="Wang L."/>
            <person name="Zhu T."/>
            <person name="Rodriguez J.C."/>
            <person name="Deal K.R."/>
            <person name="Dubcovsky J."/>
            <person name="McGuire P.E."/>
            <person name="Lux T."/>
            <person name="Spannagl M."/>
            <person name="Mayer K.F.X."/>
            <person name="Baldrich P."/>
            <person name="Meyers B.C."/>
            <person name="Huo N."/>
            <person name="Gu Y.Q."/>
            <person name="Zhou H."/>
            <person name="Devos K.M."/>
            <person name="Bennetzen J.L."/>
            <person name="Unver T."/>
            <person name="Budak H."/>
            <person name="Gulick P.J."/>
            <person name="Galiba G."/>
            <person name="Kalapos B."/>
            <person name="Nelson D.R."/>
            <person name="Li P."/>
            <person name="You F.M."/>
            <person name="Luo M.C."/>
            <person name="Dvorak J."/>
        </authorList>
    </citation>
    <scope>NUCLEOTIDE SEQUENCE [LARGE SCALE GENOMIC DNA]</scope>
    <source>
        <strain evidence="3">cv. AL8/78</strain>
    </source>
</reference>
<reference evidence="4" key="1">
    <citation type="journal article" date="2014" name="Science">
        <title>Ancient hybridizations among the ancestral genomes of bread wheat.</title>
        <authorList>
            <consortium name="International Wheat Genome Sequencing Consortium,"/>
            <person name="Marcussen T."/>
            <person name="Sandve S.R."/>
            <person name="Heier L."/>
            <person name="Spannagl M."/>
            <person name="Pfeifer M."/>
            <person name="Jakobsen K.S."/>
            <person name="Wulff B.B."/>
            <person name="Steuernagel B."/>
            <person name="Mayer K.F."/>
            <person name="Olsen O.A."/>
        </authorList>
    </citation>
    <scope>NUCLEOTIDE SEQUENCE [LARGE SCALE GENOMIC DNA]</scope>
    <source>
        <strain evidence="4">cv. AL8/78</strain>
    </source>
</reference>
<evidence type="ECO:0000256" key="1">
    <source>
        <dbReference type="ARBA" id="ARBA00023268"/>
    </source>
</evidence>
<accession>A0A453EUZ4</accession>
<dbReference type="InterPro" id="IPR000477">
    <property type="entry name" value="RT_dom"/>
</dbReference>
<dbReference type="CDD" id="cd01647">
    <property type="entry name" value="RT_LTR"/>
    <property type="match status" value="1"/>
</dbReference>
<evidence type="ECO:0000313" key="4">
    <source>
        <dbReference type="Proteomes" id="UP000015105"/>
    </source>
</evidence>
<dbReference type="FunFam" id="3.30.70.270:FF:000020">
    <property type="entry name" value="Transposon Tf2-6 polyprotein-like Protein"/>
    <property type="match status" value="1"/>
</dbReference>
<dbReference type="Gramene" id="AET3Gv20473900.1">
    <property type="protein sequence ID" value="AET3Gv20473900.1"/>
    <property type="gene ID" value="AET3Gv20473900"/>
</dbReference>
<keyword evidence="1" id="KW-0511">Multifunctional enzyme</keyword>
<dbReference type="InterPro" id="IPR043502">
    <property type="entry name" value="DNA/RNA_pol_sf"/>
</dbReference>
<protein>
    <recommendedName>
        <fullName evidence="2">Reverse transcriptase domain-containing protein</fullName>
    </recommendedName>
</protein>
<dbReference type="PANTHER" id="PTHR37984:SF5">
    <property type="entry name" value="PROTEIN NYNRIN-LIKE"/>
    <property type="match status" value="1"/>
</dbReference>
<sequence length="389" mass="43806">LEIQTTPTIGLESEAPLPAIIQKVLTDFSDVFEEPTGLPPHRQYDHAINLEPGAAPVNCRPYRYSPLQKDEIERQVTEMLRTGVITHSMSPFAAPVLLVKKKDGMWRFCVDYRRLNTVTIKNKFPLPVIDELLDELAGAAVFSKIDLRAGYHQIRMRESDEEKTAFKTHHGHFQIRVMPFGVTNGPPTFQCLMNSVLSGPNRKFVITFLDDILVFSHSLQEHVEHLCTVFALLRQHQLYAKRSKCSFAQPRIEYLGHVISKEGVATDESKTSVMRAWPTPTNPTELRGFLGLTGYYRKFVSRYGIIAKPLTQLLTKKGFKWSEQAQAAFELLKNAMDNTPVLALPDFARPFSIETDACDTGVGAVLVQDGHPIAYLSKALGVRNQRLSI</sequence>
<dbReference type="Gene3D" id="3.10.10.10">
    <property type="entry name" value="HIV Type 1 Reverse Transcriptase, subunit A, domain 1"/>
    <property type="match status" value="1"/>
</dbReference>
<keyword evidence="4" id="KW-1185">Reference proteome</keyword>
<dbReference type="InterPro" id="IPR050951">
    <property type="entry name" value="Retrovirus_Pol_polyprotein"/>
</dbReference>
<dbReference type="STRING" id="200361.A0A453EUZ4"/>
<dbReference type="SUPFAM" id="SSF56672">
    <property type="entry name" value="DNA/RNA polymerases"/>
    <property type="match status" value="1"/>
</dbReference>
<dbReference type="GO" id="GO:0003824">
    <property type="term" value="F:catalytic activity"/>
    <property type="evidence" value="ECO:0007669"/>
    <property type="project" value="UniProtKB-KW"/>
</dbReference>
<feature type="domain" description="Reverse transcriptase" evidence="2">
    <location>
        <begin position="80"/>
        <end position="259"/>
    </location>
</feature>
<name>A0A453EUZ4_AEGTS</name>